<accession>A0A382VS67</accession>
<evidence type="ECO:0000313" key="1">
    <source>
        <dbReference type="EMBL" id="SVD49220.1"/>
    </source>
</evidence>
<dbReference type="AlphaFoldDB" id="A0A382VS67"/>
<dbReference type="EMBL" id="UINC01154117">
    <property type="protein sequence ID" value="SVD49220.1"/>
    <property type="molecule type" value="Genomic_DNA"/>
</dbReference>
<protein>
    <submittedName>
        <fullName evidence="1">Uncharacterized protein</fullName>
    </submittedName>
</protein>
<reference evidence="1" key="1">
    <citation type="submission" date="2018-05" db="EMBL/GenBank/DDBJ databases">
        <authorList>
            <person name="Lanie J.A."/>
            <person name="Ng W.-L."/>
            <person name="Kazmierczak K.M."/>
            <person name="Andrzejewski T.M."/>
            <person name="Davidsen T.M."/>
            <person name="Wayne K.J."/>
            <person name="Tettelin H."/>
            <person name="Glass J.I."/>
            <person name="Rusch D."/>
            <person name="Podicherti R."/>
            <person name="Tsui H.-C.T."/>
            <person name="Winkler M.E."/>
        </authorList>
    </citation>
    <scope>NUCLEOTIDE SEQUENCE</scope>
</reference>
<name>A0A382VS67_9ZZZZ</name>
<proteinExistence type="predicted"/>
<organism evidence="1">
    <name type="scientific">marine metagenome</name>
    <dbReference type="NCBI Taxonomy" id="408172"/>
    <lineage>
        <taxon>unclassified sequences</taxon>
        <taxon>metagenomes</taxon>
        <taxon>ecological metagenomes</taxon>
    </lineage>
</organism>
<gene>
    <name evidence="1" type="ORF">METZ01_LOCUS402074</name>
</gene>
<sequence length="77" mass="9002">MSIRINEKKRKLLKIISALEEKTIGGLIESWIDEHIEKNKSHYASQLDENLLGELMKISEPAFAEWNNEEDDIYNDL</sequence>